<evidence type="ECO:0000313" key="1">
    <source>
        <dbReference type="EMBL" id="KAL2857675.1"/>
    </source>
</evidence>
<reference evidence="1 2" key="1">
    <citation type="submission" date="2024-07" db="EMBL/GenBank/DDBJ databases">
        <title>Section-level genome sequencing and comparative genomics of Aspergillus sections Usti and Cavernicolus.</title>
        <authorList>
            <consortium name="Lawrence Berkeley National Laboratory"/>
            <person name="Nybo J.L."/>
            <person name="Vesth T.C."/>
            <person name="Theobald S."/>
            <person name="Frisvad J.C."/>
            <person name="Larsen T.O."/>
            <person name="Kjaerboelling I."/>
            <person name="Rothschild-Mancinelli K."/>
            <person name="Lyhne E.K."/>
            <person name="Kogle M.E."/>
            <person name="Barry K."/>
            <person name="Clum A."/>
            <person name="Na H."/>
            <person name="Ledsgaard L."/>
            <person name="Lin J."/>
            <person name="Lipzen A."/>
            <person name="Kuo A."/>
            <person name="Riley R."/>
            <person name="Mondo S."/>
            <person name="LaButti K."/>
            <person name="Haridas S."/>
            <person name="Pangalinan J."/>
            <person name="Salamov A.A."/>
            <person name="Simmons B.A."/>
            <person name="Magnuson J.K."/>
            <person name="Chen J."/>
            <person name="Drula E."/>
            <person name="Henrissat B."/>
            <person name="Wiebenga A."/>
            <person name="Lubbers R.J."/>
            <person name="Gomes A.C."/>
            <person name="Macurrencykelacurrency M.R."/>
            <person name="Stajich J."/>
            <person name="Grigoriev I.V."/>
            <person name="Mortensen U.H."/>
            <person name="De vries R.P."/>
            <person name="Baker S.E."/>
            <person name="Andersen M.R."/>
        </authorList>
    </citation>
    <scope>NUCLEOTIDE SEQUENCE [LARGE SCALE GENOMIC DNA]</scope>
    <source>
        <strain evidence="1 2">CBS 756.74</strain>
    </source>
</reference>
<evidence type="ECO:0008006" key="3">
    <source>
        <dbReference type="Google" id="ProtNLM"/>
    </source>
</evidence>
<keyword evidence="2" id="KW-1185">Reference proteome</keyword>
<organism evidence="1 2">
    <name type="scientific">Aspergillus pseudodeflectus</name>
    <dbReference type="NCBI Taxonomy" id="176178"/>
    <lineage>
        <taxon>Eukaryota</taxon>
        <taxon>Fungi</taxon>
        <taxon>Dikarya</taxon>
        <taxon>Ascomycota</taxon>
        <taxon>Pezizomycotina</taxon>
        <taxon>Eurotiomycetes</taxon>
        <taxon>Eurotiomycetidae</taxon>
        <taxon>Eurotiales</taxon>
        <taxon>Aspergillaceae</taxon>
        <taxon>Aspergillus</taxon>
        <taxon>Aspergillus subgen. Nidulantes</taxon>
    </lineage>
</organism>
<dbReference type="EMBL" id="JBFXLR010000006">
    <property type="protein sequence ID" value="KAL2857675.1"/>
    <property type="molecule type" value="Genomic_DNA"/>
</dbReference>
<evidence type="ECO:0000313" key="2">
    <source>
        <dbReference type="Proteomes" id="UP001610444"/>
    </source>
</evidence>
<name>A0ABR4KZG3_9EURO</name>
<gene>
    <name evidence="1" type="ORF">BJX68DRAFT_263228</name>
</gene>
<dbReference type="Proteomes" id="UP001610444">
    <property type="component" value="Unassembled WGS sequence"/>
</dbReference>
<proteinExistence type="predicted"/>
<dbReference type="GeneID" id="98159803"/>
<sequence length="119" mass="13030">MTQEVGDGLASATGLLDLRGISSPRILDLCMAPGGFSMTSRKQLPRSIIDAITLPTELGGYLVMSPEIFNEIIYADITMFAQEMVSGESERYLNGHPDSTKFHTARSYLETKYDVAFCG</sequence>
<dbReference type="RefSeq" id="XP_070903206.1">
    <property type="nucleotide sequence ID" value="XM_071044639.1"/>
</dbReference>
<accession>A0ABR4KZG3</accession>
<protein>
    <recommendedName>
        <fullName evidence="3">Ribosomal RNA methyltransferase FtsJ domain-containing protein</fullName>
    </recommendedName>
</protein>
<comment type="caution">
    <text evidence="1">The sequence shown here is derived from an EMBL/GenBank/DDBJ whole genome shotgun (WGS) entry which is preliminary data.</text>
</comment>